<dbReference type="InterPro" id="IPR005467">
    <property type="entry name" value="His_kinase_dom"/>
</dbReference>
<dbReference type="SMART" id="SM00387">
    <property type="entry name" value="HATPase_c"/>
    <property type="match status" value="1"/>
</dbReference>
<dbReference type="EC" id="2.7.13.3" evidence="2"/>
<dbReference type="OrthoDB" id="9803176at2"/>
<feature type="domain" description="HPt" evidence="15">
    <location>
        <begin position="1"/>
        <end position="104"/>
    </location>
</feature>
<dbReference type="GO" id="GO:0006935">
    <property type="term" value="P:chemotaxis"/>
    <property type="evidence" value="ECO:0007669"/>
    <property type="project" value="UniProtKB-KW"/>
</dbReference>
<dbReference type="SMART" id="SM01231">
    <property type="entry name" value="H-kinase_dim"/>
    <property type="match status" value="1"/>
</dbReference>
<dbReference type="InterPro" id="IPR037006">
    <property type="entry name" value="CheA-like_homodim_sf"/>
</dbReference>
<feature type="domain" description="CheW-like" evidence="14">
    <location>
        <begin position="588"/>
        <end position="721"/>
    </location>
</feature>
<reference evidence="16 17" key="1">
    <citation type="submission" date="2016-03" db="EMBL/GenBank/DDBJ databases">
        <authorList>
            <person name="Ploux O."/>
        </authorList>
    </citation>
    <scope>NUCLEOTIDE SEQUENCE [LARGE SCALE GENOMIC DNA]</scope>
    <source>
        <strain evidence="16 17">R-45378</strain>
    </source>
</reference>
<keyword evidence="4" id="KW-0145">Chemotaxis</keyword>
<evidence type="ECO:0000256" key="9">
    <source>
        <dbReference type="ARBA" id="ARBA00022840"/>
    </source>
</evidence>
<dbReference type="Pfam" id="PF01584">
    <property type="entry name" value="CheW"/>
    <property type="match status" value="1"/>
</dbReference>
<dbReference type="GO" id="GO:0005737">
    <property type="term" value="C:cytoplasm"/>
    <property type="evidence" value="ECO:0007669"/>
    <property type="project" value="InterPro"/>
</dbReference>
<dbReference type="InterPro" id="IPR036641">
    <property type="entry name" value="HPT_dom_sf"/>
</dbReference>
<dbReference type="SUPFAM" id="SSF55874">
    <property type="entry name" value="ATPase domain of HSP90 chaperone/DNA topoisomerase II/histidine kinase"/>
    <property type="match status" value="1"/>
</dbReference>
<feature type="modified residue" description="Phosphohistidine" evidence="12">
    <location>
        <position position="47"/>
    </location>
</feature>
<evidence type="ECO:0000256" key="1">
    <source>
        <dbReference type="ARBA" id="ARBA00000085"/>
    </source>
</evidence>
<dbReference type="EMBL" id="LUUJ01000062">
    <property type="protein sequence ID" value="OAI18073.1"/>
    <property type="molecule type" value="Genomic_DNA"/>
</dbReference>
<dbReference type="InterPro" id="IPR008207">
    <property type="entry name" value="Sig_transdc_His_kin_Hpt_dom"/>
</dbReference>
<dbReference type="InterPro" id="IPR003594">
    <property type="entry name" value="HATPase_dom"/>
</dbReference>
<evidence type="ECO:0000256" key="12">
    <source>
        <dbReference type="PROSITE-ProRule" id="PRU00110"/>
    </source>
</evidence>
<evidence type="ECO:0000259" key="13">
    <source>
        <dbReference type="PROSITE" id="PS50109"/>
    </source>
</evidence>
<dbReference type="Gene3D" id="3.30.565.10">
    <property type="entry name" value="Histidine kinase-like ATPase, C-terminal domain"/>
    <property type="match status" value="1"/>
</dbReference>
<comment type="caution">
    <text evidence="16">The sequence shown here is derived from an EMBL/GenBank/DDBJ whole genome shotgun (WGS) entry which is preliminary data.</text>
</comment>
<keyword evidence="10" id="KW-0902">Two-component regulatory system</keyword>
<evidence type="ECO:0000256" key="3">
    <source>
        <dbReference type="ARBA" id="ARBA00021495"/>
    </source>
</evidence>
<protein>
    <recommendedName>
        <fullName evidence="3">Chemotaxis protein CheA</fullName>
        <ecNumber evidence="2">2.7.13.3</ecNumber>
    </recommendedName>
</protein>
<comment type="function">
    <text evidence="11">Involved in the transmission of sensory signals from the chemoreceptors to the flagellar motors. CheA is autophosphorylated; it can transfer its phosphate group to either CheB or CheY.</text>
</comment>
<dbReference type="SMART" id="SM00073">
    <property type="entry name" value="HPT"/>
    <property type="match status" value="1"/>
</dbReference>
<keyword evidence="8" id="KW-0418">Kinase</keyword>
<dbReference type="PANTHER" id="PTHR43395:SF10">
    <property type="entry name" value="CHEMOTAXIS PROTEIN CHEA"/>
    <property type="match status" value="1"/>
</dbReference>
<evidence type="ECO:0000313" key="17">
    <source>
        <dbReference type="Proteomes" id="UP000077857"/>
    </source>
</evidence>
<evidence type="ECO:0000259" key="15">
    <source>
        <dbReference type="PROSITE" id="PS50894"/>
    </source>
</evidence>
<evidence type="ECO:0000256" key="8">
    <source>
        <dbReference type="ARBA" id="ARBA00022777"/>
    </source>
</evidence>
<gene>
    <name evidence="16" type="ORF">A1507_10020</name>
</gene>
<evidence type="ECO:0000256" key="7">
    <source>
        <dbReference type="ARBA" id="ARBA00022741"/>
    </source>
</evidence>
<keyword evidence="7" id="KW-0547">Nucleotide-binding</keyword>
<dbReference type="PROSITE" id="PS50851">
    <property type="entry name" value="CHEW"/>
    <property type="match status" value="1"/>
</dbReference>
<dbReference type="AlphaFoldDB" id="A0A177NKY3"/>
<dbReference type="SMART" id="SM00260">
    <property type="entry name" value="CheW"/>
    <property type="match status" value="1"/>
</dbReference>
<dbReference type="GO" id="GO:0005524">
    <property type="term" value="F:ATP binding"/>
    <property type="evidence" value="ECO:0007669"/>
    <property type="project" value="UniProtKB-KW"/>
</dbReference>
<sequence length="736" mass="79982">MNEMDTALAIFAQEAEELLADMEDALLSLDSDPDNGETVNSLFRAMHTIKGSSGLFGFDPIVTFTHEAETVLDKVRQGERQIDSNLIAVLLESKDHAAKLIEHCLKANGTAVPAELAATGLRLIAQLNGGKDTAIQPRPDSVEDQVLSEGGGEIAVDEHWLISLEFKPDSFRDGIDPLSFLRYLKTLGDIKQIVTVAEGMPSGEAMDPESCYLHFKIAFQSEASKETIERVFEFAADDCEIKILPPNAKIGEYLQLLDAQDETRLRKIGDMLIQVGALTEHDVETALQAQTENAGGDAEVGAKAKPLGEILVEQHVVQQPLVDQALKKQEQTKQKIAREANYIRVDATKLGHLINLVGELVISSAAMNLIVEKHGLSDASDVAAGMNSLVNSIRDTALELRMVQIGDTFSRFRRVVHDVSKELNKDIQLLISGGETELDKTVVEKIQDPLTHLVRNALDHGIEHPAQRLAAGKPAQGTVQLNAYHESGHIVIQIADDGAGLNSEKILEKALANGLIKKDHGLSQREIYNLIFAAGLSTKDQATSLSGRGVGMDVVKRNIEALRGSVEIDSEEGQGTTISIRLPLTLAIIDGFMVGTAAERFIIPLSMVDECIEMSANECEIDEVQHYINLRGKVLPYLRLGDYFGTPAGNANQRESVVVVKFGQTEAGLVVDELHGEHQTVIKPLGKVFERLKGITGATVLGDGTVALILDVQGLIQAAIEHKPRPLAHKPALRRV</sequence>
<dbReference type="SUPFAM" id="SSF50341">
    <property type="entry name" value="CheW-like"/>
    <property type="match status" value="1"/>
</dbReference>
<dbReference type="Proteomes" id="UP000077857">
    <property type="component" value="Unassembled WGS sequence"/>
</dbReference>
<dbReference type="RefSeq" id="WP_064040070.1">
    <property type="nucleotide sequence ID" value="NZ_LUUJ01000062.1"/>
</dbReference>
<dbReference type="CDD" id="cd16916">
    <property type="entry name" value="HATPase_CheA-like"/>
    <property type="match status" value="1"/>
</dbReference>
<keyword evidence="5 12" id="KW-0597">Phosphoprotein</keyword>
<dbReference type="InterPro" id="IPR051315">
    <property type="entry name" value="Bact_Chemotaxis_CheA"/>
</dbReference>
<comment type="catalytic activity">
    <reaction evidence="1">
        <text>ATP + protein L-histidine = ADP + protein N-phospho-L-histidine.</text>
        <dbReference type="EC" id="2.7.13.3"/>
    </reaction>
</comment>
<dbReference type="Gene3D" id="2.30.30.40">
    <property type="entry name" value="SH3 Domains"/>
    <property type="match status" value="1"/>
</dbReference>
<evidence type="ECO:0000259" key="14">
    <source>
        <dbReference type="PROSITE" id="PS50851"/>
    </source>
</evidence>
<dbReference type="InterPro" id="IPR036890">
    <property type="entry name" value="HATPase_C_sf"/>
</dbReference>
<evidence type="ECO:0000256" key="4">
    <source>
        <dbReference type="ARBA" id="ARBA00022500"/>
    </source>
</evidence>
<evidence type="ECO:0000256" key="2">
    <source>
        <dbReference type="ARBA" id="ARBA00012438"/>
    </source>
</evidence>
<evidence type="ECO:0000256" key="5">
    <source>
        <dbReference type="ARBA" id="ARBA00022553"/>
    </source>
</evidence>
<dbReference type="Pfam" id="PF01627">
    <property type="entry name" value="Hpt"/>
    <property type="match status" value="1"/>
</dbReference>
<dbReference type="Gene3D" id="1.10.287.560">
    <property type="entry name" value="Histidine kinase CheA-like, homodimeric domain"/>
    <property type="match status" value="1"/>
</dbReference>
<dbReference type="CDD" id="cd00731">
    <property type="entry name" value="CheA_reg"/>
    <property type="match status" value="1"/>
</dbReference>
<dbReference type="PRINTS" id="PR00344">
    <property type="entry name" value="BCTRLSENSOR"/>
</dbReference>
<evidence type="ECO:0000256" key="6">
    <source>
        <dbReference type="ARBA" id="ARBA00022679"/>
    </source>
</evidence>
<keyword evidence="6" id="KW-0808">Transferase</keyword>
<dbReference type="CDD" id="cd00088">
    <property type="entry name" value="HPT"/>
    <property type="match status" value="1"/>
</dbReference>
<dbReference type="PROSITE" id="PS50894">
    <property type="entry name" value="HPT"/>
    <property type="match status" value="1"/>
</dbReference>
<dbReference type="SUPFAM" id="SSF47384">
    <property type="entry name" value="Homodimeric domain of signal transducing histidine kinase"/>
    <property type="match status" value="1"/>
</dbReference>
<evidence type="ECO:0000313" key="16">
    <source>
        <dbReference type="EMBL" id="OAI18073.1"/>
    </source>
</evidence>
<dbReference type="FunFam" id="2.30.30.40:FF:000048">
    <property type="entry name" value="Chemotaxis protein CheA, putative"/>
    <property type="match status" value="1"/>
</dbReference>
<evidence type="ECO:0000256" key="11">
    <source>
        <dbReference type="ARBA" id="ARBA00035100"/>
    </source>
</evidence>
<dbReference type="PROSITE" id="PS50109">
    <property type="entry name" value="HIS_KIN"/>
    <property type="match status" value="1"/>
</dbReference>
<keyword evidence="9" id="KW-0067">ATP-binding</keyword>
<dbReference type="PANTHER" id="PTHR43395">
    <property type="entry name" value="SENSOR HISTIDINE KINASE CHEA"/>
    <property type="match status" value="1"/>
</dbReference>
<dbReference type="FunFam" id="3.30.565.10:FF:000016">
    <property type="entry name" value="Chemotaxis protein CheA, putative"/>
    <property type="match status" value="1"/>
</dbReference>
<dbReference type="InterPro" id="IPR002545">
    <property type="entry name" value="CheW-lke_dom"/>
</dbReference>
<dbReference type="Pfam" id="PF02518">
    <property type="entry name" value="HATPase_c"/>
    <property type="match status" value="1"/>
</dbReference>
<name>A0A177NKY3_9GAMM</name>
<dbReference type="Gene3D" id="1.20.120.160">
    <property type="entry name" value="HPT domain"/>
    <property type="match status" value="1"/>
</dbReference>
<dbReference type="InterPro" id="IPR004105">
    <property type="entry name" value="CheA-like_dim"/>
</dbReference>
<dbReference type="InterPro" id="IPR036061">
    <property type="entry name" value="CheW-like_dom_sf"/>
</dbReference>
<dbReference type="InterPro" id="IPR004358">
    <property type="entry name" value="Sig_transdc_His_kin-like_C"/>
</dbReference>
<dbReference type="InterPro" id="IPR036097">
    <property type="entry name" value="HisK_dim/P_sf"/>
</dbReference>
<dbReference type="GO" id="GO:0000155">
    <property type="term" value="F:phosphorelay sensor kinase activity"/>
    <property type="evidence" value="ECO:0007669"/>
    <property type="project" value="InterPro"/>
</dbReference>
<evidence type="ECO:0000256" key="10">
    <source>
        <dbReference type="ARBA" id="ARBA00023012"/>
    </source>
</evidence>
<dbReference type="Pfam" id="PF02895">
    <property type="entry name" value="H-kinase_dim"/>
    <property type="match status" value="1"/>
</dbReference>
<proteinExistence type="predicted"/>
<accession>A0A177NKY3</accession>
<feature type="domain" description="Histidine kinase" evidence="13">
    <location>
        <begin position="386"/>
        <end position="586"/>
    </location>
</feature>
<organism evidence="16 17">
    <name type="scientific">Methylomonas koyamae</name>
    <dbReference type="NCBI Taxonomy" id="702114"/>
    <lineage>
        <taxon>Bacteria</taxon>
        <taxon>Pseudomonadati</taxon>
        <taxon>Pseudomonadota</taxon>
        <taxon>Gammaproteobacteria</taxon>
        <taxon>Methylococcales</taxon>
        <taxon>Methylococcaceae</taxon>
        <taxon>Methylomonas</taxon>
    </lineage>
</organism>
<dbReference type="SUPFAM" id="SSF47226">
    <property type="entry name" value="Histidine-containing phosphotransfer domain, HPT domain"/>
    <property type="match status" value="1"/>
</dbReference>